<evidence type="ECO:0000259" key="2">
    <source>
        <dbReference type="Pfam" id="PF00578"/>
    </source>
</evidence>
<feature type="transmembrane region" description="Helical" evidence="1">
    <location>
        <begin position="15"/>
        <end position="32"/>
    </location>
</feature>
<evidence type="ECO:0000313" key="3">
    <source>
        <dbReference type="EMBL" id="TCK60545.1"/>
    </source>
</evidence>
<dbReference type="InterPro" id="IPR000866">
    <property type="entry name" value="AhpC/TSA"/>
</dbReference>
<dbReference type="EMBL" id="SMGG01000004">
    <property type="protein sequence ID" value="TCK60545.1"/>
    <property type="molecule type" value="Genomic_DNA"/>
</dbReference>
<evidence type="ECO:0000256" key="1">
    <source>
        <dbReference type="SAM" id="Phobius"/>
    </source>
</evidence>
<dbReference type="SUPFAM" id="SSF52833">
    <property type="entry name" value="Thioredoxin-like"/>
    <property type="match status" value="1"/>
</dbReference>
<dbReference type="AlphaFoldDB" id="A0A4R1K8B6"/>
<reference evidence="3 4" key="1">
    <citation type="submission" date="2019-03" db="EMBL/GenBank/DDBJ databases">
        <title>Genomic Encyclopedia of Type Strains, Phase IV (KMG-IV): sequencing the most valuable type-strain genomes for metagenomic binning, comparative biology and taxonomic classification.</title>
        <authorList>
            <person name="Goeker M."/>
        </authorList>
    </citation>
    <scope>NUCLEOTIDE SEQUENCE [LARGE SCALE GENOMIC DNA]</scope>
    <source>
        <strain evidence="3 4">DSM 24984</strain>
    </source>
</reference>
<dbReference type="RefSeq" id="WP_132873338.1">
    <property type="nucleotide sequence ID" value="NZ_JAJUHT010000012.1"/>
</dbReference>
<protein>
    <submittedName>
        <fullName evidence="3">Peroxiredoxin</fullName>
    </submittedName>
</protein>
<feature type="domain" description="Alkyl hydroperoxide reductase subunit C/ Thiol specific antioxidant" evidence="2">
    <location>
        <begin position="41"/>
        <end position="165"/>
    </location>
</feature>
<accession>A0A4R1K8B6</accession>
<dbReference type="Gene3D" id="3.40.30.10">
    <property type="entry name" value="Glutaredoxin"/>
    <property type="match status" value="1"/>
</dbReference>
<dbReference type="Proteomes" id="UP000294614">
    <property type="component" value="Unassembled WGS sequence"/>
</dbReference>
<keyword evidence="1" id="KW-0472">Membrane</keyword>
<evidence type="ECO:0000313" key="4">
    <source>
        <dbReference type="Proteomes" id="UP000294614"/>
    </source>
</evidence>
<proteinExistence type="predicted"/>
<keyword evidence="4" id="KW-1185">Reference proteome</keyword>
<dbReference type="OrthoDB" id="9794043at2"/>
<name>A0A4R1K8B6_9BACT</name>
<keyword evidence="1" id="KW-1133">Transmembrane helix</keyword>
<keyword evidence="1" id="KW-0812">Transmembrane</keyword>
<dbReference type="InterPro" id="IPR036249">
    <property type="entry name" value="Thioredoxin-like_sf"/>
</dbReference>
<dbReference type="GO" id="GO:0016209">
    <property type="term" value="F:antioxidant activity"/>
    <property type="evidence" value="ECO:0007669"/>
    <property type="project" value="InterPro"/>
</dbReference>
<sequence>MKCCQKIRKLFNKKSGMVFVAVAVSFFMLYYYRSNPNALKVGTQAPDVAFETMDGQKFSLSEYKMPVMLVFFNTQTFLSSGIYTELYLRNVPYLKGIDKANRAKLIIVTDGEQKKDIIREKLSDSRYKVLENYIYLSNIKQAVKDYGLSIWPHFFLIDTNKQILYEAKVPSPGIVDDILDRSQ</sequence>
<dbReference type="GO" id="GO:0016491">
    <property type="term" value="F:oxidoreductase activity"/>
    <property type="evidence" value="ECO:0007669"/>
    <property type="project" value="InterPro"/>
</dbReference>
<dbReference type="Pfam" id="PF00578">
    <property type="entry name" value="AhpC-TSA"/>
    <property type="match status" value="1"/>
</dbReference>
<comment type="caution">
    <text evidence="3">The sequence shown here is derived from an EMBL/GenBank/DDBJ whole genome shotgun (WGS) entry which is preliminary data.</text>
</comment>
<organism evidence="3 4">
    <name type="scientific">Seleniivibrio woodruffii</name>
    <dbReference type="NCBI Taxonomy" id="1078050"/>
    <lineage>
        <taxon>Bacteria</taxon>
        <taxon>Pseudomonadati</taxon>
        <taxon>Deferribacterota</taxon>
        <taxon>Deferribacteres</taxon>
        <taxon>Deferribacterales</taxon>
        <taxon>Geovibrionaceae</taxon>
        <taxon>Seleniivibrio</taxon>
    </lineage>
</organism>
<gene>
    <name evidence="3" type="ORF">C8D98_1422</name>
</gene>